<comment type="function">
    <text evidence="16">Component of a protein kinase signal transduction cascade. Activates the CSBP2, P38 and JNK MAPK pathways, but not the ERK pathway. Specifically phosphorylates and activates MAP2K4 and MAP2K6.</text>
</comment>
<evidence type="ECO:0000256" key="12">
    <source>
        <dbReference type="ARBA" id="ARBA00022840"/>
    </source>
</evidence>
<gene>
    <name evidence="22" type="primary">101888375</name>
</gene>
<feature type="compositionally biased region" description="Basic residues" evidence="20">
    <location>
        <begin position="1160"/>
        <end position="1170"/>
    </location>
</feature>
<dbReference type="GO" id="GO:0005524">
    <property type="term" value="F:ATP binding"/>
    <property type="evidence" value="ECO:0007669"/>
    <property type="project" value="UniProtKB-UniRule"/>
</dbReference>
<dbReference type="SMART" id="SM00220">
    <property type="entry name" value="S_TKc"/>
    <property type="match status" value="1"/>
</dbReference>
<accession>A0A1I8N7P4</accession>
<evidence type="ECO:0000256" key="4">
    <source>
        <dbReference type="ARBA" id="ARBA00012406"/>
    </source>
</evidence>
<evidence type="ECO:0000256" key="1">
    <source>
        <dbReference type="ARBA" id="ARBA00001946"/>
    </source>
</evidence>
<evidence type="ECO:0000256" key="9">
    <source>
        <dbReference type="ARBA" id="ARBA00022723"/>
    </source>
</evidence>
<comment type="similarity">
    <text evidence="3">Belongs to the protein kinase superfamily. STE Ser/Thr protein kinase family. MAP kinase kinase kinase subfamily.</text>
</comment>
<evidence type="ECO:0000256" key="5">
    <source>
        <dbReference type="ARBA" id="ARBA00022490"/>
    </source>
</evidence>
<feature type="domain" description="Protein kinase" evidence="21">
    <location>
        <begin position="1325"/>
        <end position="1585"/>
    </location>
</feature>
<comment type="catalytic activity">
    <reaction evidence="14">
        <text>L-threonyl-[protein] + ATP = O-phospho-L-threonyl-[protein] + ADP + H(+)</text>
        <dbReference type="Rhea" id="RHEA:46608"/>
        <dbReference type="Rhea" id="RHEA-COMP:11060"/>
        <dbReference type="Rhea" id="RHEA-COMP:11605"/>
        <dbReference type="ChEBI" id="CHEBI:15378"/>
        <dbReference type="ChEBI" id="CHEBI:30013"/>
        <dbReference type="ChEBI" id="CHEBI:30616"/>
        <dbReference type="ChEBI" id="CHEBI:61977"/>
        <dbReference type="ChEBI" id="CHEBI:456216"/>
        <dbReference type="EC" id="2.7.11.25"/>
    </reaction>
</comment>
<dbReference type="OrthoDB" id="1043025at2759"/>
<evidence type="ECO:0000259" key="21">
    <source>
        <dbReference type="PROSITE" id="PS50011"/>
    </source>
</evidence>
<feature type="compositionally biased region" description="Low complexity" evidence="20">
    <location>
        <begin position="553"/>
        <end position="562"/>
    </location>
</feature>
<keyword evidence="10 19" id="KW-0547">Nucleotide-binding</keyword>
<comment type="subcellular location">
    <subcellularLocation>
        <location evidence="2">Cytoplasm</location>
        <location evidence="2">Perinuclear region</location>
    </subcellularLocation>
</comment>
<dbReference type="VEuPathDB" id="VectorBase:MDOMA2_009714"/>
<evidence type="ECO:0000256" key="18">
    <source>
        <dbReference type="ARBA" id="ARBA00083883"/>
    </source>
</evidence>
<protein>
    <recommendedName>
        <fullName evidence="17">Mitogen-activated protein kinase kinase kinase 4</fullName>
        <ecNumber evidence="4">2.7.11.25</ecNumber>
    </recommendedName>
    <alternativeName>
        <fullName evidence="18">MAPK/ERK kinase kinase 4</fullName>
    </alternativeName>
</protein>
<dbReference type="PROSITE" id="PS50011">
    <property type="entry name" value="PROTEIN_KINASE_DOM"/>
    <property type="match status" value="1"/>
</dbReference>
<keyword evidence="8" id="KW-0808">Transferase</keyword>
<organism evidence="22">
    <name type="scientific">Musca domestica</name>
    <name type="common">House fly</name>
    <dbReference type="NCBI Taxonomy" id="7370"/>
    <lineage>
        <taxon>Eukaryota</taxon>
        <taxon>Metazoa</taxon>
        <taxon>Ecdysozoa</taxon>
        <taxon>Arthropoda</taxon>
        <taxon>Hexapoda</taxon>
        <taxon>Insecta</taxon>
        <taxon>Pterygota</taxon>
        <taxon>Neoptera</taxon>
        <taxon>Endopterygota</taxon>
        <taxon>Diptera</taxon>
        <taxon>Brachycera</taxon>
        <taxon>Muscomorpha</taxon>
        <taxon>Muscoidea</taxon>
        <taxon>Muscidae</taxon>
        <taxon>Musca</taxon>
    </lineage>
</organism>
<dbReference type="SUPFAM" id="SSF56112">
    <property type="entry name" value="Protein kinase-like (PK-like)"/>
    <property type="match status" value="1"/>
</dbReference>
<evidence type="ECO:0000256" key="7">
    <source>
        <dbReference type="ARBA" id="ARBA00022553"/>
    </source>
</evidence>
<dbReference type="Pfam" id="PF00069">
    <property type="entry name" value="Pkinase"/>
    <property type="match status" value="1"/>
</dbReference>
<dbReference type="PANTHER" id="PTHR48016">
    <property type="entry name" value="MAP KINASE KINASE KINASE SSK2-RELATED-RELATED"/>
    <property type="match status" value="1"/>
</dbReference>
<dbReference type="STRING" id="7370.A0A1I8N7P4"/>
<dbReference type="InterPro" id="IPR045801">
    <property type="entry name" value="MEKK4_N"/>
</dbReference>
<keyword evidence="6" id="KW-0723">Serine/threonine-protein kinase</keyword>
<dbReference type="PROSITE" id="PS00107">
    <property type="entry name" value="PROTEIN_KINASE_ATP"/>
    <property type="match status" value="1"/>
</dbReference>
<dbReference type="InterPro" id="IPR011009">
    <property type="entry name" value="Kinase-like_dom_sf"/>
</dbReference>
<dbReference type="EnsemblMetazoa" id="MDOA012433-RB">
    <property type="protein sequence ID" value="MDOA012433-PB"/>
    <property type="gene ID" value="MDOA012433"/>
</dbReference>
<dbReference type="VEuPathDB" id="VectorBase:MDOA012433"/>
<evidence type="ECO:0000256" key="10">
    <source>
        <dbReference type="ARBA" id="ARBA00022741"/>
    </source>
</evidence>
<evidence type="ECO:0000256" key="20">
    <source>
        <dbReference type="SAM" id="MobiDB-lite"/>
    </source>
</evidence>
<dbReference type="Pfam" id="PF19431">
    <property type="entry name" value="MEKK4_N"/>
    <property type="match status" value="2"/>
</dbReference>
<keyword evidence="11" id="KW-0418">Kinase</keyword>
<feature type="compositionally biased region" description="Low complexity" evidence="20">
    <location>
        <begin position="1171"/>
        <end position="1188"/>
    </location>
</feature>
<keyword evidence="9" id="KW-0479">Metal-binding</keyword>
<dbReference type="EC" id="2.7.11.25" evidence="4"/>
<dbReference type="Gene3D" id="1.10.510.10">
    <property type="entry name" value="Transferase(Phosphotransferase) domain 1"/>
    <property type="match status" value="1"/>
</dbReference>
<evidence type="ECO:0000256" key="16">
    <source>
        <dbReference type="ARBA" id="ARBA00060115"/>
    </source>
</evidence>
<keyword evidence="12 19" id="KW-0067">ATP-binding</keyword>
<feature type="region of interest" description="Disordered" evidence="20">
    <location>
        <begin position="1152"/>
        <end position="1190"/>
    </location>
</feature>
<dbReference type="InterPro" id="IPR017441">
    <property type="entry name" value="Protein_kinase_ATP_BS"/>
</dbReference>
<dbReference type="GO" id="GO:0048471">
    <property type="term" value="C:perinuclear region of cytoplasm"/>
    <property type="evidence" value="ECO:0007669"/>
    <property type="project" value="UniProtKB-SubCell"/>
</dbReference>
<evidence type="ECO:0000256" key="11">
    <source>
        <dbReference type="ARBA" id="ARBA00022777"/>
    </source>
</evidence>
<dbReference type="PROSITE" id="PS00108">
    <property type="entry name" value="PROTEIN_KINASE_ST"/>
    <property type="match status" value="1"/>
</dbReference>
<dbReference type="InterPro" id="IPR008271">
    <property type="entry name" value="Ser/Thr_kinase_AS"/>
</dbReference>
<dbReference type="InterPro" id="IPR000719">
    <property type="entry name" value="Prot_kinase_dom"/>
</dbReference>
<keyword evidence="5" id="KW-0963">Cytoplasm</keyword>
<dbReference type="FunFam" id="1.10.510.10:FF:000122">
    <property type="entry name" value="Mitogen-activated protein kinase kinase kinase 4"/>
    <property type="match status" value="1"/>
</dbReference>
<evidence type="ECO:0000256" key="17">
    <source>
        <dbReference type="ARBA" id="ARBA00069057"/>
    </source>
</evidence>
<evidence type="ECO:0000313" key="22">
    <source>
        <dbReference type="EnsemblMetazoa" id="MDOA012433-PB"/>
    </source>
</evidence>
<comment type="cofactor">
    <cofactor evidence="1">
        <name>Mg(2+)</name>
        <dbReference type="ChEBI" id="CHEBI:18420"/>
    </cofactor>
</comment>
<feature type="region of interest" description="Disordered" evidence="20">
    <location>
        <begin position="549"/>
        <end position="586"/>
    </location>
</feature>
<evidence type="ECO:0000256" key="14">
    <source>
        <dbReference type="ARBA" id="ARBA00047559"/>
    </source>
</evidence>
<dbReference type="GO" id="GO:0004709">
    <property type="term" value="F:MAP kinase kinase kinase activity"/>
    <property type="evidence" value="ECO:0007669"/>
    <property type="project" value="UniProtKB-EC"/>
</dbReference>
<keyword evidence="7" id="KW-0597">Phosphoprotein</keyword>
<evidence type="ECO:0000256" key="2">
    <source>
        <dbReference type="ARBA" id="ARBA00004556"/>
    </source>
</evidence>
<dbReference type="eggNOG" id="KOG4645">
    <property type="taxonomic scope" value="Eukaryota"/>
</dbReference>
<dbReference type="KEGG" id="mde:101888375"/>
<sequence>MSNSCRRKLRVLPLPVDYVSLRSRQVDDNHHDSDDDANDVHDNLAAIDNNNDDQQQQPTHNTSMETVGGNVSRRTAAAATTTSVGNKMLLTETKSLELKTRPGREDEDYEDEEISKVEIRVKPSSSRPVNFRNITFEDDLASVHPDDHYAAQFEAFGTTPPRTRLKNKNRDWERKQKSLATALTGGCESPVAPKKGTSRMTRSRVLRRNTMDCALLNEMFVNEDSATKRADKRAQALLRESERELKNSLALTSASVVLNNYNPRVTSFHESSHNLEAMDKCTPLNNEVTLRYQQPKVVESCNRYMSVSSRPTGCRASAPPQAFANSLSLGFQSTPGFKIRKEFHETFANLIKLGSVDRQDAKISHEEHTWQTEVKDLIWLELQAWQADRTPEQQDRYLFAARKDVPDLLTQIINYRFQPRFRRQESEFSVDSGLGTDSNASSPQPQKFCEGCLSLYCKDCTDQQEIAMKEVEELLTRLEAAEALYPSSQAMGAFHPIYKSESFVGRIKTMCLWYNITKQARLKLTILGKILARLQGEKFSWPVQTSYTATTESSSGNSSASGMDNEDSGMNSIDSTRSMHRKLSSTNNVGVPMPKVQFLLNDVAHVPGDTTSSNESSSTEISQISESISSTISAHSFRKNSIHDLNIFSVEPLRNGSGTNPEQSSALYRKFIENVLKSRGLAKSLAFLHKLHNVVMCKAQISLEKPGTEDYDFETEKIEEDVPRLEPDISQEQIEELRRYGYWSDEYKSINLPTYIPIFVFLSGVPLQFMHEFMRMRLETRPPKPNPLSLEQLMKELREGLTLALTHRERYQRHITTALVENEDELERYTSILNQYDATVRKVFELYLEYIDQLVLVACPENNQKSALEKEWMFTKLISPMISGMHTLAAKKFCNIIRNLLKGISERLVSRSEELDIQIEGTTAQNLETELKWQVLTICRETQSLFTVERESSVKVLFFAKTFCRDVESADFHREHYENDVDVNGAQCDVVCEEAKTAFKLLQRDVLDVRNKLTKIIERVQERCSPVHVMDVDEQDRQAVLSRTREILHQGYKFGFEYHKDVIRLFEHRIMSTKNEGFEEELSLGIVTFAKMWMQFVTERCERGRGMRPRWASQGLEFLILACDPQITRHLDETQFEDLKKKMDRCISHVIGITSEPEKTRKKASPRTRKTSSPATSRSRTPTRSPLSAGIVVNNTTPQQSPQYNKFLHPQFSHREEIFSRTESLDSTDSTSTLDVTSKMGDLRLIVPSAINEKSSAPPTPPTNPNQVGADASLALRQIRIRDAINRLDLDLDERLRERNLIGQIKALNSCDKVQIRARSVHFRWHRGIKIGQGRFGKVYTAVNNNTGELMAMKEIAIHPGETRVLKNVAEELKILEGIKHENLVRYYGIEVHREELLIFMELCSEGTLESLVELTGGLPEGLTRRFTSQLLSGVAELHKHGIVHRDIKTANIFLVAGGNSLKLGDFGSAVKIQAHTTVPGELQGYVGTQAYMAPEVFTKTNSDGHGRAADIWSVGCVVVEMASGKRPWAQFDSNFQIMFKVGMGEKPEAPETLSQEGHDFIDHCLQHDPKDRLTAVELLELNFCKYGRDEDFNAEQLAEQGRRSFRRNIRMK</sequence>
<feature type="compositionally biased region" description="Basic and acidic residues" evidence="20">
    <location>
        <begin position="26"/>
        <end position="42"/>
    </location>
</feature>
<dbReference type="CDD" id="cd06626">
    <property type="entry name" value="STKc_MEKK4"/>
    <property type="match status" value="1"/>
</dbReference>
<keyword evidence="13" id="KW-0460">Magnesium</keyword>
<reference evidence="22" key="1">
    <citation type="submission" date="2020-05" db="UniProtKB">
        <authorList>
            <consortium name="EnsemblMetazoa"/>
        </authorList>
    </citation>
    <scope>IDENTIFICATION</scope>
    <source>
        <strain evidence="22">Aabys</strain>
    </source>
</reference>
<comment type="catalytic activity">
    <reaction evidence="15">
        <text>L-seryl-[protein] + ATP = O-phospho-L-seryl-[protein] + ADP + H(+)</text>
        <dbReference type="Rhea" id="RHEA:17989"/>
        <dbReference type="Rhea" id="RHEA-COMP:9863"/>
        <dbReference type="Rhea" id="RHEA-COMP:11604"/>
        <dbReference type="ChEBI" id="CHEBI:15378"/>
        <dbReference type="ChEBI" id="CHEBI:29999"/>
        <dbReference type="ChEBI" id="CHEBI:30616"/>
        <dbReference type="ChEBI" id="CHEBI:83421"/>
        <dbReference type="ChEBI" id="CHEBI:456216"/>
        <dbReference type="EC" id="2.7.11.25"/>
    </reaction>
</comment>
<dbReference type="RefSeq" id="XP_005187280.2">
    <property type="nucleotide sequence ID" value="XM_005187223.4"/>
</dbReference>
<dbReference type="PANTHER" id="PTHR48016:SF32">
    <property type="entry name" value="MITOGEN-ACTIVATED PROTEIN KINASE KINASE KINASE 4"/>
    <property type="match status" value="1"/>
</dbReference>
<feature type="region of interest" description="Disordered" evidence="20">
    <location>
        <begin position="26"/>
        <end position="70"/>
    </location>
</feature>
<evidence type="ECO:0000256" key="8">
    <source>
        <dbReference type="ARBA" id="ARBA00022679"/>
    </source>
</evidence>
<evidence type="ECO:0000256" key="15">
    <source>
        <dbReference type="ARBA" id="ARBA00048329"/>
    </source>
</evidence>
<dbReference type="EnsemblMetazoa" id="MDOA012433-RA">
    <property type="protein sequence ID" value="MDOA012433-PA"/>
    <property type="gene ID" value="MDOA012433"/>
</dbReference>
<evidence type="ECO:0000256" key="6">
    <source>
        <dbReference type="ARBA" id="ARBA00022527"/>
    </source>
</evidence>
<dbReference type="InterPro" id="IPR050538">
    <property type="entry name" value="MAP_kinase_kinase_kinase"/>
</dbReference>
<evidence type="ECO:0000256" key="3">
    <source>
        <dbReference type="ARBA" id="ARBA00006529"/>
    </source>
</evidence>
<evidence type="ECO:0000256" key="19">
    <source>
        <dbReference type="PROSITE-ProRule" id="PRU10141"/>
    </source>
</evidence>
<feature type="compositionally biased region" description="Low complexity" evidence="20">
    <location>
        <begin position="43"/>
        <end position="57"/>
    </location>
</feature>
<proteinExistence type="inferred from homology"/>
<name>A0A1I8N7P4_MUSDO</name>
<feature type="binding site" evidence="19">
    <location>
        <position position="1354"/>
    </location>
    <ligand>
        <name>ATP</name>
        <dbReference type="ChEBI" id="CHEBI:30616"/>
    </ligand>
</feature>
<evidence type="ECO:0000256" key="13">
    <source>
        <dbReference type="ARBA" id="ARBA00022842"/>
    </source>
</evidence>
<dbReference type="GO" id="GO:0046872">
    <property type="term" value="F:metal ion binding"/>
    <property type="evidence" value="ECO:0007669"/>
    <property type="project" value="UniProtKB-KW"/>
</dbReference>